<organism evidence="3">
    <name type="scientific">Lysobacter firmicutimachus</name>
    <dbReference type="NCBI Taxonomy" id="1792846"/>
    <lineage>
        <taxon>Bacteria</taxon>
        <taxon>Pseudomonadati</taxon>
        <taxon>Pseudomonadota</taxon>
        <taxon>Gammaproteobacteria</taxon>
        <taxon>Lysobacterales</taxon>
        <taxon>Lysobacteraceae</taxon>
        <taxon>Lysobacter</taxon>
    </lineage>
</organism>
<name>A0AAU8MTT3_9GAMM</name>
<accession>A0AAU8MTT3</accession>
<feature type="transmembrane region" description="Helical" evidence="2">
    <location>
        <begin position="106"/>
        <end position="128"/>
    </location>
</feature>
<reference evidence="3" key="1">
    <citation type="submission" date="2024-06" db="EMBL/GenBank/DDBJ databases">
        <authorList>
            <person name="Li S."/>
        </authorList>
    </citation>
    <scope>NUCLEOTIDE SEQUENCE</scope>
    <source>
        <strain evidence="3">SR10</strain>
    </source>
</reference>
<dbReference type="EMBL" id="CP159925">
    <property type="protein sequence ID" value="XCO75864.1"/>
    <property type="molecule type" value="Genomic_DNA"/>
</dbReference>
<evidence type="ECO:0000313" key="3">
    <source>
        <dbReference type="EMBL" id="XCO75864.1"/>
    </source>
</evidence>
<proteinExistence type="predicted"/>
<dbReference type="AlphaFoldDB" id="A0AAU8MTT3"/>
<evidence type="ECO:0000256" key="1">
    <source>
        <dbReference type="SAM" id="MobiDB-lite"/>
    </source>
</evidence>
<evidence type="ECO:0000256" key="2">
    <source>
        <dbReference type="SAM" id="Phobius"/>
    </source>
</evidence>
<keyword evidence="2" id="KW-0472">Membrane</keyword>
<sequence length="163" mass="17222">MQRRPPPGSDRRSSSSARPSIVATVAPVRPGRRDVPLMSGVESPSVGSAPVGAAARVVAALLALVCASTALWGTANLLVTAATGVVRQRRAAFAFAEQPLRFVLEVGAQALVSLLCAGIACAAVRIALGRDGRRVSPAAARRRWRRPRFAILGRRARKARRAR</sequence>
<keyword evidence="2" id="KW-0812">Transmembrane</keyword>
<gene>
    <name evidence="3" type="ORF">ABU614_03465</name>
</gene>
<dbReference type="RefSeq" id="WP_363799127.1">
    <property type="nucleotide sequence ID" value="NZ_CP159925.1"/>
</dbReference>
<feature type="region of interest" description="Disordered" evidence="1">
    <location>
        <begin position="1"/>
        <end position="23"/>
    </location>
</feature>
<feature type="transmembrane region" description="Helical" evidence="2">
    <location>
        <begin position="57"/>
        <end position="86"/>
    </location>
</feature>
<keyword evidence="2" id="KW-1133">Transmembrane helix</keyword>
<protein>
    <submittedName>
        <fullName evidence="3">Uncharacterized protein</fullName>
    </submittedName>
</protein>